<name>A0A1C5JVT7_9ACTN</name>
<gene>
    <name evidence="2" type="ORF">GA0070623_3914</name>
</gene>
<sequence length="78" mass="8665">MNRASSTRWAGPPRSREPVTSGEGRPNLPPGPCRRPGWPTRAQPVVQERIWGLAPLLPFIIVVKPKVLPLPLERIVIT</sequence>
<keyword evidence="3" id="KW-1185">Reference proteome</keyword>
<evidence type="ECO:0000256" key="1">
    <source>
        <dbReference type="SAM" id="MobiDB-lite"/>
    </source>
</evidence>
<evidence type="ECO:0000313" key="3">
    <source>
        <dbReference type="Proteomes" id="UP000198226"/>
    </source>
</evidence>
<dbReference type="EMBL" id="LT607752">
    <property type="protein sequence ID" value="SCG74690.1"/>
    <property type="molecule type" value="Genomic_DNA"/>
</dbReference>
<protein>
    <submittedName>
        <fullName evidence="2">Uncharacterized protein</fullName>
    </submittedName>
</protein>
<proteinExistence type="predicted"/>
<reference evidence="3" key="1">
    <citation type="submission" date="2016-06" db="EMBL/GenBank/DDBJ databases">
        <authorList>
            <person name="Varghese N."/>
            <person name="Submissions Spin"/>
        </authorList>
    </citation>
    <scope>NUCLEOTIDE SEQUENCE [LARGE SCALE GENOMIC DNA]</scope>
    <source>
        <strain evidence="3">DSM 44983</strain>
    </source>
</reference>
<accession>A0A1C5JVT7</accession>
<feature type="region of interest" description="Disordered" evidence="1">
    <location>
        <begin position="1"/>
        <end position="40"/>
    </location>
</feature>
<organism evidence="2 3">
    <name type="scientific">Micromonospora rifamycinica</name>
    <dbReference type="NCBI Taxonomy" id="291594"/>
    <lineage>
        <taxon>Bacteria</taxon>
        <taxon>Bacillati</taxon>
        <taxon>Actinomycetota</taxon>
        <taxon>Actinomycetes</taxon>
        <taxon>Micromonosporales</taxon>
        <taxon>Micromonosporaceae</taxon>
        <taxon>Micromonospora</taxon>
    </lineage>
</organism>
<evidence type="ECO:0000313" key="2">
    <source>
        <dbReference type="EMBL" id="SCG74690.1"/>
    </source>
</evidence>
<dbReference type="Proteomes" id="UP000198226">
    <property type="component" value="Chromosome I"/>
</dbReference>
<dbReference type="AlphaFoldDB" id="A0A1C5JVT7"/>